<comment type="caution">
    <text evidence="1">The sequence shown here is derived from an EMBL/GenBank/DDBJ whole genome shotgun (WGS) entry which is preliminary data.</text>
</comment>
<accession>A0A3A8P5C1</accession>
<proteinExistence type="predicted"/>
<protein>
    <recommendedName>
        <fullName evidence="3">Ferritin-like domain-containing protein</fullName>
    </recommendedName>
</protein>
<dbReference type="InterPro" id="IPR009078">
    <property type="entry name" value="Ferritin-like_SF"/>
</dbReference>
<name>A0A3A8P5C1_9BACT</name>
<gene>
    <name evidence="1" type="ORF">D7W81_40775</name>
</gene>
<reference evidence="2" key="1">
    <citation type="submission" date="2018-09" db="EMBL/GenBank/DDBJ databases">
        <authorList>
            <person name="Livingstone P.G."/>
            <person name="Whitworth D.E."/>
        </authorList>
    </citation>
    <scope>NUCLEOTIDE SEQUENCE [LARGE SCALE GENOMIC DNA]</scope>
    <source>
        <strain evidence="2">AB050A</strain>
    </source>
</reference>
<dbReference type="AlphaFoldDB" id="A0A3A8P5C1"/>
<organism evidence="1 2">
    <name type="scientific">Corallococcus aberystwythensis</name>
    <dbReference type="NCBI Taxonomy" id="2316722"/>
    <lineage>
        <taxon>Bacteria</taxon>
        <taxon>Pseudomonadati</taxon>
        <taxon>Myxococcota</taxon>
        <taxon>Myxococcia</taxon>
        <taxon>Myxococcales</taxon>
        <taxon>Cystobacterineae</taxon>
        <taxon>Myxococcaceae</taxon>
        <taxon>Corallococcus</taxon>
    </lineage>
</organism>
<evidence type="ECO:0000313" key="1">
    <source>
        <dbReference type="EMBL" id="RKH51069.1"/>
    </source>
</evidence>
<dbReference type="SUPFAM" id="SSF47240">
    <property type="entry name" value="Ferritin-like"/>
    <property type="match status" value="1"/>
</dbReference>
<keyword evidence="2" id="KW-1185">Reference proteome</keyword>
<evidence type="ECO:0008006" key="3">
    <source>
        <dbReference type="Google" id="ProtNLM"/>
    </source>
</evidence>
<dbReference type="Proteomes" id="UP000267003">
    <property type="component" value="Unassembled WGS sequence"/>
</dbReference>
<evidence type="ECO:0000313" key="2">
    <source>
        <dbReference type="Proteomes" id="UP000267003"/>
    </source>
</evidence>
<dbReference type="EMBL" id="RAWK01000493">
    <property type="protein sequence ID" value="RKH51069.1"/>
    <property type="molecule type" value="Genomic_DNA"/>
</dbReference>
<sequence>MPTQDTPCEELCEALGATTPCSRFMGPEAGEDGGLLEKVKCEAPFLCEGRRPEGLCSDGAVATGTPALGALFARMAHLEAASVPAFERLADELAAHGAPERLVRAARRAAKDEVRHASAMESLAQRHGAPMPELTVAPFQPRTLVALAIENAVEGCVRETFGALLAGWQARSAEDAQVRESLATIAPDELRHAELSWAIDAWALEQLSPEARERVEAARREAWRELEQDAASSHLPEAVARVSGLPSAEVARGLVRELALELMPGALA</sequence>